<evidence type="ECO:0000256" key="1">
    <source>
        <dbReference type="SAM" id="MobiDB-lite"/>
    </source>
</evidence>
<feature type="region of interest" description="Disordered" evidence="1">
    <location>
        <begin position="43"/>
        <end position="118"/>
    </location>
</feature>
<accession>A0A5B7DJ45</accession>
<evidence type="ECO:0000313" key="3">
    <source>
        <dbReference type="Proteomes" id="UP000324222"/>
    </source>
</evidence>
<evidence type="ECO:0000313" key="2">
    <source>
        <dbReference type="EMBL" id="MPC21418.1"/>
    </source>
</evidence>
<feature type="compositionally biased region" description="Low complexity" evidence="1">
    <location>
        <begin position="63"/>
        <end position="78"/>
    </location>
</feature>
<feature type="compositionally biased region" description="Basic and acidic residues" evidence="1">
    <location>
        <begin position="108"/>
        <end position="118"/>
    </location>
</feature>
<dbReference type="Proteomes" id="UP000324222">
    <property type="component" value="Unassembled WGS sequence"/>
</dbReference>
<dbReference type="AlphaFoldDB" id="A0A5B7DJ45"/>
<dbReference type="EMBL" id="VSRR010000973">
    <property type="protein sequence ID" value="MPC21418.1"/>
    <property type="molecule type" value="Genomic_DNA"/>
</dbReference>
<sequence length="118" mass="13406">MSEADCDRKRRVKSLPVVSGVDCCARRPFARLLTASLLRLATRTTLHEKLGRKKKKLEKGTKLNKSNSNTNNNDNNESNTRENNEKCKKMMKMELERWKGGTGGSQRGRGEGKREIEV</sequence>
<gene>
    <name evidence="2" type="ORF">E2C01_014403</name>
</gene>
<organism evidence="2 3">
    <name type="scientific">Portunus trituberculatus</name>
    <name type="common">Swimming crab</name>
    <name type="synonym">Neptunus trituberculatus</name>
    <dbReference type="NCBI Taxonomy" id="210409"/>
    <lineage>
        <taxon>Eukaryota</taxon>
        <taxon>Metazoa</taxon>
        <taxon>Ecdysozoa</taxon>
        <taxon>Arthropoda</taxon>
        <taxon>Crustacea</taxon>
        <taxon>Multicrustacea</taxon>
        <taxon>Malacostraca</taxon>
        <taxon>Eumalacostraca</taxon>
        <taxon>Eucarida</taxon>
        <taxon>Decapoda</taxon>
        <taxon>Pleocyemata</taxon>
        <taxon>Brachyura</taxon>
        <taxon>Eubrachyura</taxon>
        <taxon>Portunoidea</taxon>
        <taxon>Portunidae</taxon>
        <taxon>Portuninae</taxon>
        <taxon>Portunus</taxon>
    </lineage>
</organism>
<comment type="caution">
    <text evidence="2">The sequence shown here is derived from an EMBL/GenBank/DDBJ whole genome shotgun (WGS) entry which is preliminary data.</text>
</comment>
<feature type="compositionally biased region" description="Basic and acidic residues" evidence="1">
    <location>
        <begin position="79"/>
        <end position="99"/>
    </location>
</feature>
<protein>
    <submittedName>
        <fullName evidence="2">Uncharacterized protein</fullName>
    </submittedName>
</protein>
<proteinExistence type="predicted"/>
<keyword evidence="3" id="KW-1185">Reference proteome</keyword>
<name>A0A5B7DJ45_PORTR</name>
<reference evidence="2 3" key="1">
    <citation type="submission" date="2019-05" db="EMBL/GenBank/DDBJ databases">
        <title>Another draft genome of Portunus trituberculatus and its Hox gene families provides insights of decapod evolution.</title>
        <authorList>
            <person name="Jeong J.-H."/>
            <person name="Song I."/>
            <person name="Kim S."/>
            <person name="Choi T."/>
            <person name="Kim D."/>
            <person name="Ryu S."/>
            <person name="Kim W."/>
        </authorList>
    </citation>
    <scope>NUCLEOTIDE SEQUENCE [LARGE SCALE GENOMIC DNA]</scope>
    <source>
        <tissue evidence="2">Muscle</tissue>
    </source>
</reference>